<reference evidence="1" key="2">
    <citation type="journal article" name="Front. Microbiol.">
        <title>Degradative Capacity of Two Strains of Rhodonia placenta: From Phenotype to Genotype.</title>
        <authorList>
            <person name="Kolle M."/>
            <person name="Horta M.A.C."/>
            <person name="Nowrousian M."/>
            <person name="Ohm R.A."/>
            <person name="Benz J.P."/>
            <person name="Pilgard A."/>
        </authorList>
    </citation>
    <scope>NUCLEOTIDE SEQUENCE</scope>
    <source>
        <strain evidence="1">FPRL280</strain>
    </source>
</reference>
<dbReference type="Proteomes" id="UP000639403">
    <property type="component" value="Unassembled WGS sequence"/>
</dbReference>
<evidence type="ECO:0000313" key="1">
    <source>
        <dbReference type="EMBL" id="KAF9806253.1"/>
    </source>
</evidence>
<proteinExistence type="predicted"/>
<reference evidence="1" key="1">
    <citation type="submission" date="2020-11" db="EMBL/GenBank/DDBJ databases">
        <authorList>
            <person name="Koelle M."/>
            <person name="Horta M.A.C."/>
            <person name="Nowrousian M."/>
            <person name="Ohm R.A."/>
            <person name="Benz P."/>
            <person name="Pilgard A."/>
        </authorList>
    </citation>
    <scope>NUCLEOTIDE SEQUENCE</scope>
    <source>
        <strain evidence="1">FPRL280</strain>
    </source>
</reference>
<name>A0A8H7TZ28_9APHY</name>
<accession>A0A8H7TZ28</accession>
<dbReference type="AlphaFoldDB" id="A0A8H7TZ28"/>
<gene>
    <name evidence="1" type="ORF">IEO21_08762</name>
</gene>
<sequence length="302" mass="33105">MDKRFEPISRPTADDLYDGSHAYAYSSAFQGGQGPVNPSALHPVQFPVQGREQDRHADTVNVVPPEFHDEVASLLLRIVMKSTQDPALLIAALTHFSDPAVQFVITTVYMPRYNPGHTVLNDSDINSPAVSDDPPSFEAVVHDLMWLNLDDMQDVQPHAGFGDADPFPVYVPEDHAFAQQQAHQAEYAPYATASHSYDVNAYHTDTIPFDPTTPSPTSNSVNAVTLGEGHEKCQWDGCGKDLPSLTRKNIKTHLEAVHLCGAGEELSNSKVRYGAVLEVCREVVPSRRSHKAHANGTPRCLS</sequence>
<evidence type="ECO:0000313" key="2">
    <source>
        <dbReference type="Proteomes" id="UP000639403"/>
    </source>
</evidence>
<comment type="caution">
    <text evidence="1">The sequence shown here is derived from an EMBL/GenBank/DDBJ whole genome shotgun (WGS) entry which is preliminary data.</text>
</comment>
<protein>
    <submittedName>
        <fullName evidence="1">Uncharacterized protein</fullName>
    </submittedName>
</protein>
<organism evidence="1 2">
    <name type="scientific">Rhodonia placenta</name>
    <dbReference type="NCBI Taxonomy" id="104341"/>
    <lineage>
        <taxon>Eukaryota</taxon>
        <taxon>Fungi</taxon>
        <taxon>Dikarya</taxon>
        <taxon>Basidiomycota</taxon>
        <taxon>Agaricomycotina</taxon>
        <taxon>Agaricomycetes</taxon>
        <taxon>Polyporales</taxon>
        <taxon>Adustoporiaceae</taxon>
        <taxon>Rhodonia</taxon>
    </lineage>
</organism>
<dbReference type="EMBL" id="JADOXO010000341">
    <property type="protein sequence ID" value="KAF9806253.1"/>
    <property type="molecule type" value="Genomic_DNA"/>
</dbReference>